<proteinExistence type="predicted"/>
<dbReference type="OrthoDB" id="2985259at2759"/>
<evidence type="ECO:0000313" key="3">
    <source>
        <dbReference type="Proteomes" id="UP000053424"/>
    </source>
</evidence>
<reference evidence="3" key="2">
    <citation type="submission" date="2015-01" db="EMBL/GenBank/DDBJ databases">
        <title>Evolutionary Origins and Diversification of the Mycorrhizal Mutualists.</title>
        <authorList>
            <consortium name="DOE Joint Genome Institute"/>
            <consortium name="Mycorrhizal Genomics Consortium"/>
            <person name="Kohler A."/>
            <person name="Kuo A."/>
            <person name="Nagy L.G."/>
            <person name="Floudas D."/>
            <person name="Copeland A."/>
            <person name="Barry K.W."/>
            <person name="Cichocki N."/>
            <person name="Veneault-Fourrey C."/>
            <person name="LaButti K."/>
            <person name="Lindquist E.A."/>
            <person name="Lipzen A."/>
            <person name="Lundell T."/>
            <person name="Morin E."/>
            <person name="Murat C."/>
            <person name="Riley R."/>
            <person name="Ohm R."/>
            <person name="Sun H."/>
            <person name="Tunlid A."/>
            <person name="Henrissat B."/>
            <person name="Grigoriev I.V."/>
            <person name="Hibbett D.S."/>
            <person name="Martin F."/>
        </authorList>
    </citation>
    <scope>NUCLEOTIDE SEQUENCE [LARGE SCALE GENOMIC DNA]</scope>
    <source>
        <strain evidence="3">h7</strain>
    </source>
</reference>
<evidence type="ECO:0000313" key="2">
    <source>
        <dbReference type="EMBL" id="KIM39635.1"/>
    </source>
</evidence>
<dbReference type="GO" id="GO:0005524">
    <property type="term" value="F:ATP binding"/>
    <property type="evidence" value="ECO:0007669"/>
    <property type="project" value="InterPro"/>
</dbReference>
<dbReference type="Gene3D" id="1.10.510.10">
    <property type="entry name" value="Transferase(Phosphotransferase) domain 1"/>
    <property type="match status" value="1"/>
</dbReference>
<dbReference type="HOGENOM" id="CLU_048917_0_0_1"/>
<dbReference type="InterPro" id="IPR011009">
    <property type="entry name" value="Kinase-like_dom_sf"/>
</dbReference>
<keyword evidence="3" id="KW-1185">Reference proteome</keyword>
<evidence type="ECO:0000259" key="1">
    <source>
        <dbReference type="PROSITE" id="PS50011"/>
    </source>
</evidence>
<accession>A0A0C3BSK7</accession>
<dbReference type="PROSITE" id="PS50011">
    <property type="entry name" value="PROTEIN_KINASE_DOM"/>
    <property type="match status" value="1"/>
</dbReference>
<dbReference type="SUPFAM" id="SSF56112">
    <property type="entry name" value="Protein kinase-like (PK-like)"/>
    <property type="match status" value="1"/>
</dbReference>
<sequence length="261" mass="29932">MVTEFGVSSGFLHAVRGKDNRDYIVRVMTSGGQGYNHLRLVRRLSSTFPDNTLSNTHILPMVLELQFKDITFAFFPKAQYSLLDVVTTASSTVEDVVHMVLQALEAVVFIHDKHIAHRDLFFGNFVIDLVPRSMKGRSWMRPRVYMIDFETAIEFPTDTPMVCGDFPFPAHAAHLYQRPKPDELTHDPLLYCPLRLDVWQFGHDLVKYFSTTNVPELDALWPRLTATDPQDRPTAQEVLDELGAFVRKTPPERLHVPFTNF</sequence>
<organism evidence="2 3">
    <name type="scientific">Hebeloma cylindrosporum</name>
    <dbReference type="NCBI Taxonomy" id="76867"/>
    <lineage>
        <taxon>Eukaryota</taxon>
        <taxon>Fungi</taxon>
        <taxon>Dikarya</taxon>
        <taxon>Basidiomycota</taxon>
        <taxon>Agaricomycotina</taxon>
        <taxon>Agaricomycetes</taxon>
        <taxon>Agaricomycetidae</taxon>
        <taxon>Agaricales</taxon>
        <taxon>Agaricineae</taxon>
        <taxon>Hymenogastraceae</taxon>
        <taxon>Hebeloma</taxon>
    </lineage>
</organism>
<reference evidence="2 3" key="1">
    <citation type="submission" date="2014-04" db="EMBL/GenBank/DDBJ databases">
        <authorList>
            <consortium name="DOE Joint Genome Institute"/>
            <person name="Kuo A."/>
            <person name="Gay G."/>
            <person name="Dore J."/>
            <person name="Kohler A."/>
            <person name="Nagy L.G."/>
            <person name="Floudas D."/>
            <person name="Copeland A."/>
            <person name="Barry K.W."/>
            <person name="Cichocki N."/>
            <person name="Veneault-Fourrey C."/>
            <person name="LaButti K."/>
            <person name="Lindquist E.A."/>
            <person name="Lipzen A."/>
            <person name="Lundell T."/>
            <person name="Morin E."/>
            <person name="Murat C."/>
            <person name="Sun H."/>
            <person name="Tunlid A."/>
            <person name="Henrissat B."/>
            <person name="Grigoriev I.V."/>
            <person name="Hibbett D.S."/>
            <person name="Martin F."/>
            <person name="Nordberg H.P."/>
            <person name="Cantor M.N."/>
            <person name="Hua S.X."/>
        </authorList>
    </citation>
    <scope>NUCLEOTIDE SEQUENCE [LARGE SCALE GENOMIC DNA]</scope>
    <source>
        <strain evidence="3">h7</strain>
    </source>
</reference>
<dbReference type="SMART" id="SM00220">
    <property type="entry name" value="S_TKc"/>
    <property type="match status" value="1"/>
</dbReference>
<dbReference type="STRING" id="686832.A0A0C3BSK7"/>
<gene>
    <name evidence="2" type="ORF">M413DRAFT_447109</name>
</gene>
<dbReference type="AlphaFoldDB" id="A0A0C3BSK7"/>
<dbReference type="Proteomes" id="UP000053424">
    <property type="component" value="Unassembled WGS sequence"/>
</dbReference>
<name>A0A0C3BSK7_HEBCY</name>
<dbReference type="EMBL" id="KN831785">
    <property type="protein sequence ID" value="KIM39635.1"/>
    <property type="molecule type" value="Genomic_DNA"/>
</dbReference>
<protein>
    <recommendedName>
        <fullName evidence="1">Protein kinase domain-containing protein</fullName>
    </recommendedName>
</protein>
<dbReference type="InterPro" id="IPR000719">
    <property type="entry name" value="Prot_kinase_dom"/>
</dbReference>
<dbReference type="GO" id="GO:0004672">
    <property type="term" value="F:protein kinase activity"/>
    <property type="evidence" value="ECO:0007669"/>
    <property type="project" value="InterPro"/>
</dbReference>
<feature type="domain" description="Protein kinase" evidence="1">
    <location>
        <begin position="1"/>
        <end position="261"/>
    </location>
</feature>